<dbReference type="Gene3D" id="3.40.50.150">
    <property type="entry name" value="Vaccinia Virus protein VP39"/>
    <property type="match status" value="1"/>
</dbReference>
<dbReference type="CDD" id="cd02440">
    <property type="entry name" value="AdoMet_MTases"/>
    <property type="match status" value="1"/>
</dbReference>
<evidence type="ECO:0000313" key="3">
    <source>
        <dbReference type="Proteomes" id="UP000642748"/>
    </source>
</evidence>
<accession>A0A8J3R0S5</accession>
<dbReference type="PIRSF" id="PIRSF017393">
    <property type="entry name" value="MTase_SAV2177"/>
    <property type="match status" value="1"/>
</dbReference>
<name>A0A8J3R0S5_9ACTN</name>
<dbReference type="RefSeq" id="WP_239134479.1">
    <property type="nucleotide sequence ID" value="NZ_BONZ01000109.1"/>
</dbReference>
<evidence type="ECO:0000256" key="1">
    <source>
        <dbReference type="SAM" id="MobiDB-lite"/>
    </source>
</evidence>
<dbReference type="InterPro" id="IPR006764">
    <property type="entry name" value="SAM_dep_MeTrfase_SAV2177_type"/>
</dbReference>
<dbReference type="InterPro" id="IPR029063">
    <property type="entry name" value="SAM-dependent_MTases_sf"/>
</dbReference>
<evidence type="ECO:0000313" key="2">
    <source>
        <dbReference type="EMBL" id="GIH20914.1"/>
    </source>
</evidence>
<protein>
    <recommendedName>
        <fullName evidence="4">S-adenosyl methyltransferase</fullName>
    </recommendedName>
</protein>
<dbReference type="SUPFAM" id="SSF53335">
    <property type="entry name" value="S-adenosyl-L-methionine-dependent methyltransferases"/>
    <property type="match status" value="1"/>
</dbReference>
<gene>
    <name evidence="2" type="ORF">Raf01_90860</name>
</gene>
<dbReference type="Pfam" id="PF04672">
    <property type="entry name" value="Methyltransf_19"/>
    <property type="match status" value="1"/>
</dbReference>
<evidence type="ECO:0008006" key="4">
    <source>
        <dbReference type="Google" id="ProtNLM"/>
    </source>
</evidence>
<dbReference type="AlphaFoldDB" id="A0A8J3R0S5"/>
<comment type="caution">
    <text evidence="2">The sequence shown here is derived from an EMBL/GenBank/DDBJ whole genome shotgun (WGS) entry which is preliminary data.</text>
</comment>
<organism evidence="2 3">
    <name type="scientific">Rugosimonospora africana</name>
    <dbReference type="NCBI Taxonomy" id="556532"/>
    <lineage>
        <taxon>Bacteria</taxon>
        <taxon>Bacillati</taxon>
        <taxon>Actinomycetota</taxon>
        <taxon>Actinomycetes</taxon>
        <taxon>Micromonosporales</taxon>
        <taxon>Micromonosporaceae</taxon>
        <taxon>Rugosimonospora</taxon>
    </lineage>
</organism>
<dbReference type="Proteomes" id="UP000642748">
    <property type="component" value="Unassembled WGS sequence"/>
</dbReference>
<keyword evidence="3" id="KW-1185">Reference proteome</keyword>
<proteinExistence type="predicted"/>
<sequence>MRWSASTGAPSEGLRSARSGIDTSVAHPARRYGYWLGGKDHFTADRASGDAIAAAFPDIRTAAAENRRLHRRVVTFLAGQAGVRQFLDIGAGIPGPDNTHEVAQRIDPACRVVYVDNDPIVINHSRALLSSSPQGATAVLDADVRTPQDIRHHSDVTGTLDLTRPVALLLFAVLHFLPDEDKPHEVVAELVDALPAGSYLAVSHATYDFMPPHTITALEAATAVHDRFQPRTLDEVDRFFYGLEVVAPGVVPTPHWRPDDQAASQPTPAEAAAYTAVARIPPRR</sequence>
<dbReference type="EMBL" id="BONZ01000109">
    <property type="protein sequence ID" value="GIH20914.1"/>
    <property type="molecule type" value="Genomic_DNA"/>
</dbReference>
<reference evidence="2" key="1">
    <citation type="submission" date="2021-01" db="EMBL/GenBank/DDBJ databases">
        <title>Whole genome shotgun sequence of Rugosimonospora africana NBRC 104875.</title>
        <authorList>
            <person name="Komaki H."/>
            <person name="Tamura T."/>
        </authorList>
    </citation>
    <scope>NUCLEOTIDE SEQUENCE</scope>
    <source>
        <strain evidence="2">NBRC 104875</strain>
    </source>
</reference>
<feature type="region of interest" description="Disordered" evidence="1">
    <location>
        <begin position="1"/>
        <end position="20"/>
    </location>
</feature>